<protein>
    <recommendedName>
        <fullName evidence="3">TIR domain-containing protein</fullName>
    </recommendedName>
</protein>
<name>A0A813KQN0_POLGL</name>
<dbReference type="EMBL" id="CAJNNW010031544">
    <property type="protein sequence ID" value="CAE8707964.1"/>
    <property type="molecule type" value="Genomic_DNA"/>
</dbReference>
<evidence type="ECO:0000313" key="1">
    <source>
        <dbReference type="EMBL" id="CAE8707964.1"/>
    </source>
</evidence>
<sequence length="132" mass="15055">MSWSWDYKVSVLISALRRWENQGTGDHGQTSLWICFFVNNQYRILLEKAAMGSDDLGSVFAARLQACGRVLVLLDKLKDPVYVKRVWCVFETYQATRLKVPLQVILPEEAYSSLKADLRGGRLDEVTKLGRS</sequence>
<reference evidence="1" key="1">
    <citation type="submission" date="2021-02" db="EMBL/GenBank/DDBJ databases">
        <authorList>
            <person name="Dougan E. K."/>
            <person name="Rhodes N."/>
            <person name="Thang M."/>
            <person name="Chan C."/>
        </authorList>
    </citation>
    <scope>NUCLEOTIDE SEQUENCE</scope>
</reference>
<proteinExistence type="predicted"/>
<evidence type="ECO:0000313" key="2">
    <source>
        <dbReference type="Proteomes" id="UP000626109"/>
    </source>
</evidence>
<evidence type="ECO:0008006" key="3">
    <source>
        <dbReference type="Google" id="ProtNLM"/>
    </source>
</evidence>
<gene>
    <name evidence="1" type="ORF">PGLA2088_LOCUS34735</name>
</gene>
<accession>A0A813KQN0</accession>
<comment type="caution">
    <text evidence="1">The sequence shown here is derived from an EMBL/GenBank/DDBJ whole genome shotgun (WGS) entry which is preliminary data.</text>
</comment>
<dbReference type="AlphaFoldDB" id="A0A813KQN0"/>
<organism evidence="1 2">
    <name type="scientific">Polarella glacialis</name>
    <name type="common">Dinoflagellate</name>
    <dbReference type="NCBI Taxonomy" id="89957"/>
    <lineage>
        <taxon>Eukaryota</taxon>
        <taxon>Sar</taxon>
        <taxon>Alveolata</taxon>
        <taxon>Dinophyceae</taxon>
        <taxon>Suessiales</taxon>
        <taxon>Suessiaceae</taxon>
        <taxon>Polarella</taxon>
    </lineage>
</organism>
<dbReference type="Proteomes" id="UP000626109">
    <property type="component" value="Unassembled WGS sequence"/>
</dbReference>